<evidence type="ECO:0000313" key="9">
    <source>
        <dbReference type="Proteomes" id="UP001303647"/>
    </source>
</evidence>
<dbReference type="Gene3D" id="4.10.1060.10">
    <property type="entry name" value="Zinc finger, RanBP2-type"/>
    <property type="match status" value="1"/>
</dbReference>
<dbReference type="GO" id="GO:0008237">
    <property type="term" value="F:metallopeptidase activity"/>
    <property type="evidence" value="ECO:0007669"/>
    <property type="project" value="TreeGrafter"/>
</dbReference>
<dbReference type="InterPro" id="IPR001876">
    <property type="entry name" value="Znf_RanBP2"/>
</dbReference>
<dbReference type="PANTHER" id="PTHR46622">
    <property type="entry name" value="DNA-DEPENDENT METALLOPROTEASE WSS1"/>
    <property type="match status" value="1"/>
</dbReference>
<dbReference type="Pfam" id="PF00641">
    <property type="entry name" value="Zn_ribbon_RanBP"/>
    <property type="match status" value="1"/>
</dbReference>
<dbReference type="InterPro" id="IPR053000">
    <property type="entry name" value="WSS1-like_metalloprotease"/>
</dbReference>
<dbReference type="Proteomes" id="UP001303647">
    <property type="component" value="Unassembled WGS sequence"/>
</dbReference>
<feature type="region of interest" description="Disordered" evidence="5">
    <location>
        <begin position="249"/>
        <end position="272"/>
    </location>
</feature>
<dbReference type="PROSITE" id="PS51397">
    <property type="entry name" value="WLM"/>
    <property type="match status" value="1"/>
</dbReference>
<evidence type="ECO:0000313" key="8">
    <source>
        <dbReference type="EMBL" id="KAK4246854.1"/>
    </source>
</evidence>
<dbReference type="Pfam" id="PF08325">
    <property type="entry name" value="WLM"/>
    <property type="match status" value="1"/>
</dbReference>
<dbReference type="GO" id="GO:0008270">
    <property type="term" value="F:zinc ion binding"/>
    <property type="evidence" value="ECO:0007669"/>
    <property type="project" value="UniProtKB-KW"/>
</dbReference>
<protein>
    <submittedName>
        <fullName evidence="8">WLM domain-containing protein</fullName>
    </submittedName>
</protein>
<dbReference type="GO" id="GO:0006281">
    <property type="term" value="P:DNA repair"/>
    <property type="evidence" value="ECO:0007669"/>
    <property type="project" value="TreeGrafter"/>
</dbReference>
<evidence type="ECO:0000256" key="3">
    <source>
        <dbReference type="ARBA" id="ARBA00022833"/>
    </source>
</evidence>
<feature type="domain" description="WLM" evidence="7">
    <location>
        <begin position="1"/>
        <end position="195"/>
    </location>
</feature>
<feature type="compositionally biased region" description="Pro residues" evidence="5">
    <location>
        <begin position="255"/>
        <end position="270"/>
    </location>
</feature>
<evidence type="ECO:0000256" key="5">
    <source>
        <dbReference type="SAM" id="MobiDB-lite"/>
    </source>
</evidence>
<dbReference type="InterPro" id="IPR013536">
    <property type="entry name" value="WLM_dom"/>
</dbReference>
<comment type="caution">
    <text evidence="8">The sequence shown here is derived from an EMBL/GenBank/DDBJ whole genome shotgun (WGS) entry which is preliminary data.</text>
</comment>
<dbReference type="AlphaFoldDB" id="A0AAN7CR95"/>
<name>A0AAN7CR95_9PEZI</name>
<reference evidence="8" key="1">
    <citation type="journal article" date="2023" name="Mol. Phylogenet. Evol.">
        <title>Genome-scale phylogeny and comparative genomics of the fungal order Sordariales.</title>
        <authorList>
            <person name="Hensen N."/>
            <person name="Bonometti L."/>
            <person name="Westerberg I."/>
            <person name="Brannstrom I.O."/>
            <person name="Guillou S."/>
            <person name="Cros-Aarteil S."/>
            <person name="Calhoun S."/>
            <person name="Haridas S."/>
            <person name="Kuo A."/>
            <person name="Mondo S."/>
            <person name="Pangilinan J."/>
            <person name="Riley R."/>
            <person name="LaButti K."/>
            <person name="Andreopoulos B."/>
            <person name="Lipzen A."/>
            <person name="Chen C."/>
            <person name="Yan M."/>
            <person name="Daum C."/>
            <person name="Ng V."/>
            <person name="Clum A."/>
            <person name="Steindorff A."/>
            <person name="Ohm R.A."/>
            <person name="Martin F."/>
            <person name="Silar P."/>
            <person name="Natvig D.O."/>
            <person name="Lalanne C."/>
            <person name="Gautier V."/>
            <person name="Ament-Velasquez S.L."/>
            <person name="Kruys A."/>
            <person name="Hutchinson M.I."/>
            <person name="Powell A.J."/>
            <person name="Barry K."/>
            <person name="Miller A.N."/>
            <person name="Grigoriev I.V."/>
            <person name="Debuchy R."/>
            <person name="Gladieux P."/>
            <person name="Hiltunen Thoren M."/>
            <person name="Johannesson H."/>
        </authorList>
    </citation>
    <scope>NUCLEOTIDE SEQUENCE</scope>
    <source>
        <strain evidence="8">CBS 359.72</strain>
    </source>
</reference>
<feature type="domain" description="RanBP2-type" evidence="6">
    <location>
        <begin position="275"/>
        <end position="304"/>
    </location>
</feature>
<organism evidence="8 9">
    <name type="scientific">Corynascus novoguineensis</name>
    <dbReference type="NCBI Taxonomy" id="1126955"/>
    <lineage>
        <taxon>Eukaryota</taxon>
        <taxon>Fungi</taxon>
        <taxon>Dikarya</taxon>
        <taxon>Ascomycota</taxon>
        <taxon>Pezizomycotina</taxon>
        <taxon>Sordariomycetes</taxon>
        <taxon>Sordariomycetidae</taxon>
        <taxon>Sordariales</taxon>
        <taxon>Chaetomiaceae</taxon>
        <taxon>Corynascus</taxon>
    </lineage>
</organism>
<feature type="region of interest" description="Disordered" evidence="5">
    <location>
        <begin position="317"/>
        <end position="343"/>
    </location>
</feature>
<sequence>MPLETNPLISSYTHLKELPREDEALELLKRLAALVKPIMRARGWKLKTLSEMFPAQENLWGLNIDKSRILIRLRHAHDCTQFLRLERLVDTMLHELCHLVHGPHDHKFNALWDELRNELEGLMMKGYTGESYTGPGPRLGSGNQPPHGTRRLARVDAEKRRPTLGFQGVKLGGTAPAGNQGMRDAILGALTRRDSDAGRNCANDRPRHEMRAISETWISNGFRTRAEEDKANEAAIAQALWELVQEEKRKEAKRWPPPVPAVTRPPPPRPRSPELTDYWACALCTLRNPTIAVKCNACEGPRSTGNLARVGFSEVIDLTGSPPKEQPRTALPSATSPPPVPPRPRTWKCSFCGNLMEHRWWTCSLCGKLKERS</sequence>
<keyword evidence="1" id="KW-0479">Metal-binding</keyword>
<proteinExistence type="predicted"/>
<keyword evidence="2 4" id="KW-0863">Zinc-finger</keyword>
<dbReference type="PANTHER" id="PTHR46622:SF1">
    <property type="entry name" value="DNA-DEPENDENT METALLOPROTEASE WSS1"/>
    <property type="match status" value="1"/>
</dbReference>
<gene>
    <name evidence="8" type="ORF">C7999DRAFT_15052</name>
</gene>
<evidence type="ECO:0000259" key="6">
    <source>
        <dbReference type="PROSITE" id="PS50199"/>
    </source>
</evidence>
<dbReference type="PROSITE" id="PS01358">
    <property type="entry name" value="ZF_RANBP2_1"/>
    <property type="match status" value="1"/>
</dbReference>
<accession>A0AAN7CR95</accession>
<evidence type="ECO:0000256" key="1">
    <source>
        <dbReference type="ARBA" id="ARBA00022723"/>
    </source>
</evidence>
<reference evidence="8" key="2">
    <citation type="submission" date="2023-05" db="EMBL/GenBank/DDBJ databases">
        <authorList>
            <consortium name="Lawrence Berkeley National Laboratory"/>
            <person name="Steindorff A."/>
            <person name="Hensen N."/>
            <person name="Bonometti L."/>
            <person name="Westerberg I."/>
            <person name="Brannstrom I.O."/>
            <person name="Guillou S."/>
            <person name="Cros-Aarteil S."/>
            <person name="Calhoun S."/>
            <person name="Haridas S."/>
            <person name="Kuo A."/>
            <person name="Mondo S."/>
            <person name="Pangilinan J."/>
            <person name="Riley R."/>
            <person name="Labutti K."/>
            <person name="Andreopoulos B."/>
            <person name="Lipzen A."/>
            <person name="Chen C."/>
            <person name="Yanf M."/>
            <person name="Daum C."/>
            <person name="Ng V."/>
            <person name="Clum A."/>
            <person name="Ohm R."/>
            <person name="Martin F."/>
            <person name="Silar P."/>
            <person name="Natvig D."/>
            <person name="Lalanne C."/>
            <person name="Gautier V."/>
            <person name="Ament-Velasquez S.L."/>
            <person name="Kruys A."/>
            <person name="Hutchinson M.I."/>
            <person name="Powell A.J."/>
            <person name="Barry K."/>
            <person name="Miller A.N."/>
            <person name="Grigoriev I.V."/>
            <person name="Debuchy R."/>
            <person name="Gladieux P."/>
            <person name="Thoren M.H."/>
            <person name="Johannesson H."/>
        </authorList>
    </citation>
    <scope>NUCLEOTIDE SEQUENCE</scope>
    <source>
        <strain evidence="8">CBS 359.72</strain>
    </source>
</reference>
<keyword evidence="9" id="KW-1185">Reference proteome</keyword>
<dbReference type="EMBL" id="MU857665">
    <property type="protein sequence ID" value="KAK4246854.1"/>
    <property type="molecule type" value="Genomic_DNA"/>
</dbReference>
<evidence type="ECO:0000259" key="7">
    <source>
        <dbReference type="PROSITE" id="PS51397"/>
    </source>
</evidence>
<dbReference type="GO" id="GO:0005634">
    <property type="term" value="C:nucleus"/>
    <property type="evidence" value="ECO:0007669"/>
    <property type="project" value="TreeGrafter"/>
</dbReference>
<evidence type="ECO:0000256" key="2">
    <source>
        <dbReference type="ARBA" id="ARBA00022771"/>
    </source>
</evidence>
<keyword evidence="3" id="KW-0862">Zinc</keyword>
<dbReference type="PROSITE" id="PS50199">
    <property type="entry name" value="ZF_RANBP2_2"/>
    <property type="match status" value="1"/>
</dbReference>
<evidence type="ECO:0000256" key="4">
    <source>
        <dbReference type="PROSITE-ProRule" id="PRU00322"/>
    </source>
</evidence>